<organism evidence="2 3">
    <name type="scientific">Meloidogyne enterolobii</name>
    <name type="common">Root-knot nematode worm</name>
    <name type="synonym">Meloidogyne mayaguensis</name>
    <dbReference type="NCBI Taxonomy" id="390850"/>
    <lineage>
        <taxon>Eukaryota</taxon>
        <taxon>Metazoa</taxon>
        <taxon>Ecdysozoa</taxon>
        <taxon>Nematoda</taxon>
        <taxon>Chromadorea</taxon>
        <taxon>Rhabditida</taxon>
        <taxon>Tylenchina</taxon>
        <taxon>Tylenchomorpha</taxon>
        <taxon>Tylenchoidea</taxon>
        <taxon>Meloidogynidae</taxon>
        <taxon>Meloidogyninae</taxon>
        <taxon>Meloidogyne</taxon>
    </lineage>
</organism>
<evidence type="ECO:0000256" key="1">
    <source>
        <dbReference type="SAM" id="Phobius"/>
    </source>
</evidence>
<sequence>MKYIIVPYLMLDIENNLTTKNVFVDGILNGLFVALIFALISFFIGQSILYRLKFFISLFFKFAFMVLSYVFPAIIIL</sequence>
<gene>
    <name evidence="2" type="ORF">MENT_LOCUS37250</name>
</gene>
<name>A0A6V7WD05_MELEN</name>
<dbReference type="AlphaFoldDB" id="A0A6V7WD05"/>
<keyword evidence="1" id="KW-1133">Transmembrane helix</keyword>
<feature type="transmembrane region" description="Helical" evidence="1">
    <location>
        <begin position="26"/>
        <end position="45"/>
    </location>
</feature>
<evidence type="ECO:0000313" key="3">
    <source>
        <dbReference type="Proteomes" id="UP000580250"/>
    </source>
</evidence>
<accession>A0A6V7WD05</accession>
<protein>
    <submittedName>
        <fullName evidence="2">Uncharacterized protein</fullName>
    </submittedName>
</protein>
<proteinExistence type="predicted"/>
<comment type="caution">
    <text evidence="2">The sequence shown here is derived from an EMBL/GenBank/DDBJ whole genome shotgun (WGS) entry which is preliminary data.</text>
</comment>
<dbReference type="EMBL" id="CAJEWN010000519">
    <property type="protein sequence ID" value="CAD2184868.1"/>
    <property type="molecule type" value="Genomic_DNA"/>
</dbReference>
<evidence type="ECO:0000313" key="2">
    <source>
        <dbReference type="EMBL" id="CAD2184868.1"/>
    </source>
</evidence>
<keyword evidence="1" id="KW-0472">Membrane</keyword>
<dbReference type="Proteomes" id="UP000580250">
    <property type="component" value="Unassembled WGS sequence"/>
</dbReference>
<reference evidence="2 3" key="1">
    <citation type="submission" date="2020-08" db="EMBL/GenBank/DDBJ databases">
        <authorList>
            <person name="Koutsovoulos G."/>
            <person name="Danchin GJ E."/>
        </authorList>
    </citation>
    <scope>NUCLEOTIDE SEQUENCE [LARGE SCALE GENOMIC DNA]</scope>
</reference>
<feature type="transmembrane region" description="Helical" evidence="1">
    <location>
        <begin position="52"/>
        <end position="76"/>
    </location>
</feature>
<keyword evidence="1" id="KW-0812">Transmembrane</keyword>